<dbReference type="InterPro" id="IPR052295">
    <property type="entry name" value="Odorant-binding_protein"/>
</dbReference>
<keyword evidence="5" id="KW-1185">Reference proteome</keyword>
<comment type="subcellular location">
    <subcellularLocation>
        <location evidence="1">Secreted</location>
    </subcellularLocation>
</comment>
<evidence type="ECO:0000313" key="5">
    <source>
        <dbReference type="Proteomes" id="UP000092445"/>
    </source>
</evidence>
<reference evidence="5" key="1">
    <citation type="submission" date="2014-03" db="EMBL/GenBank/DDBJ databases">
        <authorList>
            <person name="Aksoy S."/>
            <person name="Warren W."/>
            <person name="Wilson R.K."/>
        </authorList>
    </citation>
    <scope>NUCLEOTIDE SEQUENCE [LARGE SCALE GENOMIC DNA]</scope>
    <source>
        <strain evidence="5">IAEA</strain>
    </source>
</reference>
<dbReference type="EnsemblMetazoa" id="GPAI038251-RA">
    <property type="protein sequence ID" value="GPAI038251-PA"/>
    <property type="gene ID" value="GPAI038251"/>
</dbReference>
<dbReference type="GO" id="GO:0005576">
    <property type="term" value="C:extracellular region"/>
    <property type="evidence" value="ECO:0007669"/>
    <property type="project" value="UniProtKB-SubCell"/>
</dbReference>
<keyword evidence="3" id="KW-0964">Secreted</keyword>
<evidence type="ECO:0000256" key="3">
    <source>
        <dbReference type="ARBA" id="ARBA00022525"/>
    </source>
</evidence>
<dbReference type="PANTHER" id="PTHR21066">
    <property type="entry name" value="ODORANT-BINDING PROTEIN 59A-RELATED"/>
    <property type="match status" value="1"/>
</dbReference>
<evidence type="ECO:0000256" key="2">
    <source>
        <dbReference type="ARBA" id="ARBA00008098"/>
    </source>
</evidence>
<name>A0A1B0A961_GLOPL</name>
<dbReference type="VEuPathDB" id="VectorBase:GPAI038251"/>
<dbReference type="Proteomes" id="UP000092445">
    <property type="component" value="Unassembled WGS sequence"/>
</dbReference>
<comment type="similarity">
    <text evidence="2">Belongs to the PBP/GOBP family.</text>
</comment>
<organism evidence="4 5">
    <name type="scientific">Glossina pallidipes</name>
    <name type="common">Tsetse fly</name>
    <dbReference type="NCBI Taxonomy" id="7398"/>
    <lineage>
        <taxon>Eukaryota</taxon>
        <taxon>Metazoa</taxon>
        <taxon>Ecdysozoa</taxon>
        <taxon>Arthropoda</taxon>
        <taxon>Hexapoda</taxon>
        <taxon>Insecta</taxon>
        <taxon>Pterygota</taxon>
        <taxon>Neoptera</taxon>
        <taxon>Endopterygota</taxon>
        <taxon>Diptera</taxon>
        <taxon>Brachycera</taxon>
        <taxon>Muscomorpha</taxon>
        <taxon>Hippoboscoidea</taxon>
        <taxon>Glossinidae</taxon>
        <taxon>Glossina</taxon>
    </lineage>
</organism>
<evidence type="ECO:0000256" key="1">
    <source>
        <dbReference type="ARBA" id="ARBA00004613"/>
    </source>
</evidence>
<accession>A0A1B0A961</accession>
<reference evidence="4" key="2">
    <citation type="submission" date="2020-05" db="UniProtKB">
        <authorList>
            <consortium name="EnsemblMetazoa"/>
        </authorList>
    </citation>
    <scope>IDENTIFICATION</scope>
    <source>
        <strain evidence="4">IAEA</strain>
    </source>
</reference>
<protein>
    <submittedName>
        <fullName evidence="4">Uncharacterized protein</fullName>
    </submittedName>
</protein>
<proteinExistence type="inferred from homology"/>
<dbReference type="PANTHER" id="PTHR21066:SF15">
    <property type="entry name" value="GH25962P-RELATED"/>
    <property type="match status" value="1"/>
</dbReference>
<dbReference type="Gene3D" id="1.10.238.270">
    <property type="match status" value="1"/>
</dbReference>
<sequence length="165" mass="19303">MVTLSIPGFKHECTKIPKSLASRTCCNYPQIFPYGIVKICVKRAPAKANLCYYDCVFNAINICHKSKCNYLKAYDYINWIFPANHPFIDIYRKAFRKCVSKANELHSNRLARFKSRGCNPLPEIVYLCVENEMLTKCPMDYWNTWNPQCQHKRDFINNCLGKDIE</sequence>
<evidence type="ECO:0000313" key="4">
    <source>
        <dbReference type="EnsemblMetazoa" id="GPAI038251-PA"/>
    </source>
</evidence>
<dbReference type="AlphaFoldDB" id="A0A1B0A961"/>